<feature type="compositionally biased region" description="Basic and acidic residues" evidence="1">
    <location>
        <begin position="47"/>
        <end position="60"/>
    </location>
</feature>
<evidence type="ECO:0000313" key="3">
    <source>
        <dbReference type="Proteomes" id="UP000289152"/>
    </source>
</evidence>
<accession>A0A4Q1BRE7</accession>
<feature type="compositionally biased region" description="Low complexity" evidence="1">
    <location>
        <begin position="418"/>
        <end position="429"/>
    </location>
</feature>
<dbReference type="OrthoDB" id="2573559at2759"/>
<evidence type="ECO:0000256" key="1">
    <source>
        <dbReference type="SAM" id="MobiDB-lite"/>
    </source>
</evidence>
<protein>
    <submittedName>
        <fullName evidence="2">Uncharacterized protein</fullName>
    </submittedName>
</protein>
<comment type="caution">
    <text evidence="2">The sequence shown here is derived from an EMBL/GenBank/DDBJ whole genome shotgun (WGS) entry which is preliminary data.</text>
</comment>
<name>A0A4Q1BRE7_TREME</name>
<feature type="compositionally biased region" description="Basic and acidic residues" evidence="1">
    <location>
        <begin position="120"/>
        <end position="129"/>
    </location>
</feature>
<dbReference type="EMBL" id="SDIL01000017">
    <property type="protein sequence ID" value="RXK40534.1"/>
    <property type="molecule type" value="Genomic_DNA"/>
</dbReference>
<feature type="compositionally biased region" description="Low complexity" evidence="1">
    <location>
        <begin position="23"/>
        <end position="32"/>
    </location>
</feature>
<feature type="region of interest" description="Disordered" evidence="1">
    <location>
        <begin position="400"/>
        <end position="467"/>
    </location>
</feature>
<reference evidence="2 3" key="1">
    <citation type="submission" date="2016-06" db="EMBL/GenBank/DDBJ databases">
        <title>Evolution of pathogenesis and genome organization in the Tremellales.</title>
        <authorList>
            <person name="Cuomo C."/>
            <person name="Litvintseva A."/>
            <person name="Heitman J."/>
            <person name="Chen Y."/>
            <person name="Sun S."/>
            <person name="Springer D."/>
            <person name="Dromer F."/>
            <person name="Young S."/>
            <person name="Zeng Q."/>
            <person name="Chapman S."/>
            <person name="Gujja S."/>
            <person name="Saif S."/>
            <person name="Birren B."/>
        </authorList>
    </citation>
    <scope>NUCLEOTIDE SEQUENCE [LARGE SCALE GENOMIC DNA]</scope>
    <source>
        <strain evidence="2 3">ATCC 28783</strain>
    </source>
</reference>
<feature type="compositionally biased region" description="Polar residues" evidence="1">
    <location>
        <begin position="136"/>
        <end position="167"/>
    </location>
</feature>
<feature type="compositionally biased region" description="Basic and acidic residues" evidence="1">
    <location>
        <begin position="85"/>
        <end position="95"/>
    </location>
</feature>
<dbReference type="AlphaFoldDB" id="A0A4Q1BRE7"/>
<dbReference type="Proteomes" id="UP000289152">
    <property type="component" value="Unassembled WGS sequence"/>
</dbReference>
<dbReference type="VEuPathDB" id="FungiDB:TREMEDRAFT_58248"/>
<feature type="compositionally biased region" description="Polar residues" evidence="1">
    <location>
        <begin position="405"/>
        <end position="417"/>
    </location>
</feature>
<gene>
    <name evidence="2" type="ORF">M231_02186</name>
</gene>
<keyword evidence="3" id="KW-1185">Reference proteome</keyword>
<sequence length="534" mass="58242">MLGKARLRSSTHSEPPSPSYQRTLPTPLSASLPLPPQARNTFVPDPRWSDSDVSSDRPASDGDEADIDSHGEQIDDPINEPANEPAEKNTSHIDESFVSADMSAELDLGPQMTPYVRRQVVRDREERRSSHIRSAPSRTHSSGGPAVTSTTTPSTEPLNSAQQQPQSAFLPPFPFNRLSMWRQEQLRNLKTSKITSTQMKRITALYGPLSLPYARNPSGVDATLPEDDIVPATYQTSVDRFETARSTTTTAVVPLETRSSVIPIKRPHEKVSTITKSSNPLSQLDMNQNGNTHTLSVARQEKSKNKENARPSEHIKLTVENNRPALAPLHLVASKLTFNPVSPSPKSNTKTVLLGLGVPSLPTIPGSPSVETHQEVPYFSDDLHNSAAMDFAHLHFATEGRKVSDQSSNTNTFGSRVTSDSTQTSNSTNALLNKSVTLVEPSPSKADSSKNWRMRPHSPSGIKGIRFSTPARTANKDIDVAYSPPSLSAAVMTIDALFEKFSMDDKAKVPFKAPPVGQVVKHSAKIPITPVQDH</sequence>
<feature type="compositionally biased region" description="Polar residues" evidence="1">
    <location>
        <begin position="10"/>
        <end position="22"/>
    </location>
</feature>
<feature type="region of interest" description="Disordered" evidence="1">
    <location>
        <begin position="1"/>
        <end position="173"/>
    </location>
</feature>
<dbReference type="InParanoid" id="A0A4Q1BRE7"/>
<evidence type="ECO:0000313" key="2">
    <source>
        <dbReference type="EMBL" id="RXK40534.1"/>
    </source>
</evidence>
<feature type="region of interest" description="Disordered" evidence="1">
    <location>
        <begin position="269"/>
        <end position="289"/>
    </location>
</feature>
<organism evidence="2 3">
    <name type="scientific">Tremella mesenterica</name>
    <name type="common">Jelly fungus</name>
    <dbReference type="NCBI Taxonomy" id="5217"/>
    <lineage>
        <taxon>Eukaryota</taxon>
        <taxon>Fungi</taxon>
        <taxon>Dikarya</taxon>
        <taxon>Basidiomycota</taxon>
        <taxon>Agaricomycotina</taxon>
        <taxon>Tremellomycetes</taxon>
        <taxon>Tremellales</taxon>
        <taxon>Tremellaceae</taxon>
        <taxon>Tremella</taxon>
    </lineage>
</organism>
<feature type="compositionally biased region" description="Polar residues" evidence="1">
    <location>
        <begin position="272"/>
        <end position="289"/>
    </location>
</feature>
<proteinExistence type="predicted"/>